<comment type="subcellular location">
    <subcellularLocation>
        <location evidence="1">Cell membrane</location>
        <topology evidence="1">Single-pass membrane protein</topology>
    </subcellularLocation>
</comment>
<dbReference type="Gene3D" id="2.160.20.120">
    <property type="match status" value="1"/>
</dbReference>
<name>A0ABW4R0H8_9BACT</name>
<evidence type="ECO:0000259" key="10">
    <source>
        <dbReference type="Pfam" id="PF22571"/>
    </source>
</evidence>
<feature type="domain" description="Phage shock protein PspC N-terminal" evidence="8">
    <location>
        <begin position="132"/>
        <end position="210"/>
    </location>
</feature>
<feature type="domain" description="Putative auto-transporter adhesin head GIN" evidence="9">
    <location>
        <begin position="693"/>
        <end position="879"/>
    </location>
</feature>
<dbReference type="RefSeq" id="WP_382317530.1">
    <property type="nucleotide sequence ID" value="NZ_JBHUFD010000018.1"/>
</dbReference>
<proteinExistence type="predicted"/>
<evidence type="ECO:0000259" key="11">
    <source>
        <dbReference type="Pfam" id="PF22744"/>
    </source>
</evidence>
<gene>
    <name evidence="12" type="ORF">ACFSDX_22040</name>
</gene>
<keyword evidence="2" id="KW-1003">Cell membrane</keyword>
<feature type="transmembrane region" description="Helical" evidence="7">
    <location>
        <begin position="261"/>
        <end position="284"/>
    </location>
</feature>
<feature type="domain" description="PspC-related transmembrane region" evidence="10">
    <location>
        <begin position="327"/>
        <end position="468"/>
    </location>
</feature>
<feature type="transmembrane region" description="Helical" evidence="7">
    <location>
        <begin position="405"/>
        <end position="433"/>
    </location>
</feature>
<feature type="region of interest" description="Disordered" evidence="6">
    <location>
        <begin position="80"/>
        <end position="113"/>
    </location>
</feature>
<keyword evidence="5 7" id="KW-0472">Membrane</keyword>
<dbReference type="PANTHER" id="PTHR33885:SF3">
    <property type="entry name" value="PHAGE SHOCK PROTEIN C"/>
    <property type="match status" value="1"/>
</dbReference>
<evidence type="ECO:0000313" key="12">
    <source>
        <dbReference type="EMBL" id="MFD1875130.1"/>
    </source>
</evidence>
<keyword evidence="3 7" id="KW-0812">Transmembrane</keyword>
<evidence type="ECO:0000256" key="6">
    <source>
        <dbReference type="SAM" id="MobiDB-lite"/>
    </source>
</evidence>
<evidence type="ECO:0000259" key="8">
    <source>
        <dbReference type="Pfam" id="PF04024"/>
    </source>
</evidence>
<dbReference type="Proteomes" id="UP001597197">
    <property type="component" value="Unassembled WGS sequence"/>
</dbReference>
<dbReference type="Pfam" id="PF04024">
    <property type="entry name" value="PspC"/>
    <property type="match status" value="2"/>
</dbReference>
<feature type="compositionally biased region" description="Polar residues" evidence="6">
    <location>
        <begin position="665"/>
        <end position="676"/>
    </location>
</feature>
<evidence type="ECO:0000256" key="2">
    <source>
        <dbReference type="ARBA" id="ARBA00022475"/>
    </source>
</evidence>
<dbReference type="InterPro" id="IPR007168">
    <property type="entry name" value="Phageshock_PspC_N"/>
</dbReference>
<dbReference type="InterPro" id="IPR052027">
    <property type="entry name" value="PspC"/>
</dbReference>
<evidence type="ECO:0000259" key="9">
    <source>
        <dbReference type="Pfam" id="PF10988"/>
    </source>
</evidence>
<keyword evidence="4 7" id="KW-1133">Transmembrane helix</keyword>
<dbReference type="Pfam" id="PF10988">
    <property type="entry name" value="DUF2807"/>
    <property type="match status" value="1"/>
</dbReference>
<protein>
    <submittedName>
        <fullName evidence="12">GIN domain-containing protein</fullName>
    </submittedName>
</protein>
<evidence type="ECO:0000256" key="5">
    <source>
        <dbReference type="ARBA" id="ARBA00023136"/>
    </source>
</evidence>
<feature type="domain" description="Phage shock protein PspC N-terminal" evidence="8">
    <location>
        <begin position="230"/>
        <end position="287"/>
    </location>
</feature>
<dbReference type="PANTHER" id="PTHR33885">
    <property type="entry name" value="PHAGE SHOCK PROTEIN C"/>
    <property type="match status" value="1"/>
</dbReference>
<evidence type="ECO:0000313" key="13">
    <source>
        <dbReference type="Proteomes" id="UP001597197"/>
    </source>
</evidence>
<evidence type="ECO:0000256" key="7">
    <source>
        <dbReference type="SAM" id="Phobius"/>
    </source>
</evidence>
<dbReference type="InterPro" id="IPR021255">
    <property type="entry name" value="DUF2807"/>
</dbReference>
<dbReference type="Pfam" id="PF22744">
    <property type="entry name" value="Toast-rack_PspC-Cterm"/>
    <property type="match status" value="1"/>
</dbReference>
<dbReference type="InterPro" id="IPR054319">
    <property type="entry name" value="PspC-rel_ToastRack"/>
</dbReference>
<evidence type="ECO:0000256" key="3">
    <source>
        <dbReference type="ARBA" id="ARBA00022692"/>
    </source>
</evidence>
<reference evidence="13" key="1">
    <citation type="journal article" date="2019" name="Int. J. Syst. Evol. Microbiol.">
        <title>The Global Catalogue of Microorganisms (GCM) 10K type strain sequencing project: providing services to taxonomists for standard genome sequencing and annotation.</title>
        <authorList>
            <consortium name="The Broad Institute Genomics Platform"/>
            <consortium name="The Broad Institute Genome Sequencing Center for Infectious Disease"/>
            <person name="Wu L."/>
            <person name="Ma J."/>
        </authorList>
    </citation>
    <scope>NUCLEOTIDE SEQUENCE [LARGE SCALE GENOMIC DNA]</scope>
    <source>
        <strain evidence="13">CGMCC 1.15795</strain>
    </source>
</reference>
<dbReference type="Pfam" id="PF22571">
    <property type="entry name" value="LiaI-LiaF-TM_PspC"/>
    <property type="match status" value="1"/>
</dbReference>
<feature type="transmembrane region" description="Helical" evidence="7">
    <location>
        <begin position="366"/>
        <end position="385"/>
    </location>
</feature>
<organism evidence="12 13">
    <name type="scientific">Hymenobacter bucti</name>
    <dbReference type="NCBI Taxonomy" id="1844114"/>
    <lineage>
        <taxon>Bacteria</taxon>
        <taxon>Pseudomonadati</taxon>
        <taxon>Bacteroidota</taxon>
        <taxon>Cytophagia</taxon>
        <taxon>Cytophagales</taxon>
        <taxon>Hymenobacteraceae</taxon>
        <taxon>Hymenobacter</taxon>
    </lineage>
</organism>
<feature type="transmembrane region" description="Helical" evidence="7">
    <location>
        <begin position="342"/>
        <end position="361"/>
    </location>
</feature>
<dbReference type="EMBL" id="JBHUFD010000018">
    <property type="protein sequence ID" value="MFD1875130.1"/>
    <property type="molecule type" value="Genomic_DNA"/>
</dbReference>
<evidence type="ECO:0000256" key="4">
    <source>
        <dbReference type="ARBA" id="ARBA00022989"/>
    </source>
</evidence>
<feature type="transmembrane region" description="Helical" evidence="7">
    <location>
        <begin position="445"/>
        <end position="465"/>
    </location>
</feature>
<sequence length="895" mass="96489">MKKNISINLQGIIFHIEDDGYEVLSRYLHEVKAHFASYQGHEEIVADIEGRIAELFSARLSAVKQVITLTDVEEMTAKMGRVSDFNTSPDDDDEPAYAEPTATSQSAGFGRGYTGGATPPFGTTGTADGQPRRLYRDLAHRKIAGVCAGLAQYFAVNPLVVRLIFLALVLLPNVFGVYDHFPGTGMFRHRFDFGGLALIAYIVLWIALPKRDDAPAPIDTLDFGGSLTGRKLFRDVDSGKVGGVSAGLAAYFRTDVVLVRVLFLISLFLGGSGFIIYLILWVVVPEARTVSEKMQMRGDAVTLSGIDNNLRSNAFDGDTTTPVGSRSVGTFLEGAARSARPAASFLGTIIRWLVGGLLIFWGGSGLFGVLMMLGAALSIIPFTAVEHTSNGFMFDDSFGALVRNLPPWGAIAGALLLGIPALGLILLGLRLILRRSVLGRTTGSVLLGLWLLGIVGSVAAGLQVARDFQAKGTYNTTMRLTNMAGRGIVLDSRNVEDDFEWVKLRVAPADSGKAPYVEQEFRANGRTEEAARLTAQQTVVYSIDQRDSTITFDQGFRLKDSAPFRNQKLSLTLYLPLGKVYRLTPRFIEHLDDDDFTSGRRPDTDGDRSYRARFTREGKFACLDCPVSDGDDDNDDSDNDEVVDVDVDGAKTQVRVNTDGDEPTVSISTSSPNFNTDPGHYGTGRKTISSGSEFSEIEVGGAFRVLVRQGDGYKAEAAGRASDLDEVRFEVRGDRLVVRNRGGNGLFSAFGKNRNPILITVTLPRLRRLELSAAAQADVSGFRDEDLTFNASSAASARLDVNVPRLEIDLSSAAHAELKGTANELSVDGSSASSLEALGLRATKAAIDLSSGSEAKVHATDELKVDLSSGSQVKYAGRPARIDKDLNSGSSLEAL</sequence>
<comment type="caution">
    <text evidence="12">The sequence shown here is derived from an EMBL/GenBank/DDBJ whole genome shotgun (WGS) entry which is preliminary data.</text>
</comment>
<accession>A0ABW4R0H8</accession>
<feature type="domain" description="PspC-related ToastRack" evidence="11">
    <location>
        <begin position="501"/>
        <end position="626"/>
    </location>
</feature>
<dbReference type="InterPro" id="IPR054321">
    <property type="entry name" value="PspC-rel_TM"/>
</dbReference>
<keyword evidence="13" id="KW-1185">Reference proteome</keyword>
<evidence type="ECO:0000256" key="1">
    <source>
        <dbReference type="ARBA" id="ARBA00004162"/>
    </source>
</evidence>
<feature type="region of interest" description="Disordered" evidence="6">
    <location>
        <begin position="656"/>
        <end position="681"/>
    </location>
</feature>
<feature type="transmembrane region" description="Helical" evidence="7">
    <location>
        <begin position="143"/>
        <end position="171"/>
    </location>
</feature>
<feature type="transmembrane region" description="Helical" evidence="7">
    <location>
        <begin position="191"/>
        <end position="208"/>
    </location>
</feature>